<dbReference type="Proteomes" id="UP001303115">
    <property type="component" value="Unassembled WGS sequence"/>
</dbReference>
<keyword evidence="3 5" id="KW-1133">Transmembrane helix</keyword>
<keyword evidence="8" id="KW-1185">Reference proteome</keyword>
<evidence type="ECO:0000256" key="4">
    <source>
        <dbReference type="ARBA" id="ARBA00023136"/>
    </source>
</evidence>
<evidence type="ECO:0000313" key="7">
    <source>
        <dbReference type="EMBL" id="KAK4031941.1"/>
    </source>
</evidence>
<feature type="transmembrane region" description="Helical" evidence="5">
    <location>
        <begin position="404"/>
        <end position="425"/>
    </location>
</feature>
<dbReference type="GO" id="GO:0022857">
    <property type="term" value="F:transmembrane transporter activity"/>
    <property type="evidence" value="ECO:0007669"/>
    <property type="project" value="InterPro"/>
</dbReference>
<keyword evidence="2 5" id="KW-0812">Transmembrane</keyword>
<dbReference type="GO" id="GO:0005886">
    <property type="term" value="C:plasma membrane"/>
    <property type="evidence" value="ECO:0007669"/>
    <property type="project" value="TreeGrafter"/>
</dbReference>
<comment type="caution">
    <text evidence="7">The sequence shown here is derived from an EMBL/GenBank/DDBJ whole genome shotgun (WGS) entry which is preliminary data.</text>
</comment>
<comment type="subcellular location">
    <subcellularLocation>
        <location evidence="1">Membrane</location>
        <topology evidence="1">Multi-pass membrane protein</topology>
    </subcellularLocation>
</comment>
<evidence type="ECO:0000256" key="2">
    <source>
        <dbReference type="ARBA" id="ARBA00022692"/>
    </source>
</evidence>
<feature type="transmembrane region" description="Helical" evidence="5">
    <location>
        <begin position="143"/>
        <end position="163"/>
    </location>
</feature>
<proteinExistence type="predicted"/>
<evidence type="ECO:0000313" key="8">
    <source>
        <dbReference type="Proteomes" id="UP001303115"/>
    </source>
</evidence>
<dbReference type="PANTHER" id="PTHR23501:SF43">
    <property type="entry name" value="MULTIDRUG TRANSPORTER, PUTATIVE (AFU_ORTHOLOGUE AFUA_6G03040)-RELATED"/>
    <property type="match status" value="1"/>
</dbReference>
<protein>
    <submittedName>
        <fullName evidence="7">Multidrug resistance protein</fullName>
    </submittedName>
</protein>
<dbReference type="Pfam" id="PF07690">
    <property type="entry name" value="MFS_1"/>
    <property type="match status" value="1"/>
</dbReference>
<dbReference type="SUPFAM" id="SSF103473">
    <property type="entry name" value="MFS general substrate transporter"/>
    <property type="match status" value="2"/>
</dbReference>
<feature type="transmembrane region" description="Helical" evidence="5">
    <location>
        <begin position="257"/>
        <end position="279"/>
    </location>
</feature>
<feature type="transmembrane region" description="Helical" evidence="5">
    <location>
        <begin position="364"/>
        <end position="392"/>
    </location>
</feature>
<feature type="transmembrane region" description="Helical" evidence="5">
    <location>
        <begin position="116"/>
        <end position="137"/>
    </location>
</feature>
<name>A0AAN6P8X1_9PEZI</name>
<dbReference type="PROSITE" id="PS50850">
    <property type="entry name" value="MFS"/>
    <property type="match status" value="1"/>
</dbReference>
<reference evidence="8" key="1">
    <citation type="journal article" date="2023" name="Mol. Phylogenet. Evol.">
        <title>Genome-scale phylogeny and comparative genomics of the fungal order Sordariales.</title>
        <authorList>
            <person name="Hensen N."/>
            <person name="Bonometti L."/>
            <person name="Westerberg I."/>
            <person name="Brannstrom I.O."/>
            <person name="Guillou S."/>
            <person name="Cros-Aarteil S."/>
            <person name="Calhoun S."/>
            <person name="Haridas S."/>
            <person name="Kuo A."/>
            <person name="Mondo S."/>
            <person name="Pangilinan J."/>
            <person name="Riley R."/>
            <person name="LaButti K."/>
            <person name="Andreopoulos B."/>
            <person name="Lipzen A."/>
            <person name="Chen C."/>
            <person name="Yan M."/>
            <person name="Daum C."/>
            <person name="Ng V."/>
            <person name="Clum A."/>
            <person name="Steindorff A."/>
            <person name="Ohm R.A."/>
            <person name="Martin F."/>
            <person name="Silar P."/>
            <person name="Natvig D.O."/>
            <person name="Lalanne C."/>
            <person name="Gautier V."/>
            <person name="Ament-Velasquez S.L."/>
            <person name="Kruys A."/>
            <person name="Hutchinson M.I."/>
            <person name="Powell A.J."/>
            <person name="Barry K."/>
            <person name="Miller A.N."/>
            <person name="Grigoriev I.V."/>
            <person name="Debuchy R."/>
            <person name="Gladieux P."/>
            <person name="Hiltunen Thoren M."/>
            <person name="Johannesson H."/>
        </authorList>
    </citation>
    <scope>NUCLEOTIDE SEQUENCE [LARGE SCALE GENOMIC DNA]</scope>
    <source>
        <strain evidence="8">CBS 284.82</strain>
    </source>
</reference>
<feature type="transmembrane region" description="Helical" evidence="5">
    <location>
        <begin position="183"/>
        <end position="207"/>
    </location>
</feature>
<dbReference type="EMBL" id="MU854674">
    <property type="protein sequence ID" value="KAK4031941.1"/>
    <property type="molecule type" value="Genomic_DNA"/>
</dbReference>
<dbReference type="InterPro" id="IPR020846">
    <property type="entry name" value="MFS_dom"/>
</dbReference>
<feature type="transmembrane region" description="Helical" evidence="5">
    <location>
        <begin position="57"/>
        <end position="76"/>
    </location>
</feature>
<feature type="transmembrane region" description="Helical" evidence="5">
    <location>
        <begin position="326"/>
        <end position="344"/>
    </location>
</feature>
<feature type="transmembrane region" description="Helical" evidence="5">
    <location>
        <begin position="27"/>
        <end position="45"/>
    </location>
</feature>
<evidence type="ECO:0000256" key="5">
    <source>
        <dbReference type="SAM" id="Phobius"/>
    </source>
</evidence>
<feature type="transmembrane region" description="Helical" evidence="5">
    <location>
        <begin position="484"/>
        <end position="504"/>
    </location>
</feature>
<accession>A0AAN6P8X1</accession>
<dbReference type="Gene3D" id="1.20.1250.20">
    <property type="entry name" value="MFS general substrate transporter like domains"/>
    <property type="match status" value="1"/>
</dbReference>
<keyword evidence="4 5" id="KW-0472">Membrane</keyword>
<organism evidence="7 8">
    <name type="scientific">Parachaetomium inaequale</name>
    <dbReference type="NCBI Taxonomy" id="2588326"/>
    <lineage>
        <taxon>Eukaryota</taxon>
        <taxon>Fungi</taxon>
        <taxon>Dikarya</taxon>
        <taxon>Ascomycota</taxon>
        <taxon>Pezizomycotina</taxon>
        <taxon>Sordariomycetes</taxon>
        <taxon>Sordariomycetidae</taxon>
        <taxon>Sordariales</taxon>
        <taxon>Chaetomiaceae</taxon>
        <taxon>Parachaetomium</taxon>
    </lineage>
</organism>
<dbReference type="InterPro" id="IPR011701">
    <property type="entry name" value="MFS"/>
</dbReference>
<feature type="transmembrane region" description="Helical" evidence="5">
    <location>
        <begin position="291"/>
        <end position="314"/>
    </location>
</feature>
<sequence>MFSCLDASIVSTALVSVSVEFQNYQDTPWAVLGYLLTYMSFAVGFSKLSDIYGRKNILAIAWLLFMLGSVWCGIARRMGELIAGRAVQGMGGSGLYSLAQVCLLEQGPSRPEVVGALVGITLSISFILGPLLGGALAEWNWRGIFWFNIPFGALAVLGIYSLWPEERRNRYDASTTVSKIDFLGNLLLAVASILLVFAMQEAGSFVWSWSSPVIIGCLATAGACWVLLSIWEYYLFRGSSHQRIQPIFPMTLAKDRVYLLCLLVTLLGGFVYIALVIKIPEYLQIIHGDSALWAGVHLVPMLGACAFGSFLGGALSKRANLTSQTVMAGGVLQIVGLGLVLGFSSSPSSSSSSSSGNSSSPGLALAPLLGFTAVYGLGVGLSFAACTMIAAIQARNDDLAAAQGAVAQARVFGGALGLAACTIIFNEKLLRGGESSSSGSGLIPGPQELGQTRQSLMAVLALLPEGARREAVAVYYLDAFREQMLVMVVVAVVGLVLGVGTYRARAGRVVDVMVHHKGLAERGVAAGGGGGGRGDVELSSVSSVRSLVR</sequence>
<dbReference type="PANTHER" id="PTHR23501">
    <property type="entry name" value="MAJOR FACILITATOR SUPERFAMILY"/>
    <property type="match status" value="1"/>
</dbReference>
<evidence type="ECO:0000256" key="1">
    <source>
        <dbReference type="ARBA" id="ARBA00004141"/>
    </source>
</evidence>
<feature type="domain" description="Major facilitator superfamily (MFS) profile" evidence="6">
    <location>
        <begin position="1"/>
        <end position="506"/>
    </location>
</feature>
<gene>
    <name evidence="7" type="ORF">C8A01DRAFT_51141</name>
</gene>
<feature type="transmembrane region" description="Helical" evidence="5">
    <location>
        <begin position="213"/>
        <end position="236"/>
    </location>
</feature>
<dbReference type="InterPro" id="IPR036259">
    <property type="entry name" value="MFS_trans_sf"/>
</dbReference>
<dbReference type="AlphaFoldDB" id="A0AAN6P8X1"/>
<evidence type="ECO:0000256" key="3">
    <source>
        <dbReference type="ARBA" id="ARBA00022989"/>
    </source>
</evidence>
<evidence type="ECO:0000259" key="6">
    <source>
        <dbReference type="PROSITE" id="PS50850"/>
    </source>
</evidence>
<dbReference type="Gene3D" id="1.20.1720.10">
    <property type="entry name" value="Multidrug resistance protein D"/>
    <property type="match status" value="1"/>
</dbReference>